<name>A0A1Y6CE05_9BACT</name>
<dbReference type="PANTHER" id="PTHR22617">
    <property type="entry name" value="CHEMOTAXIS SENSOR HISTIDINE KINASE-RELATED"/>
    <property type="match status" value="1"/>
</dbReference>
<feature type="compositionally biased region" description="Low complexity" evidence="1">
    <location>
        <begin position="28"/>
        <end position="41"/>
    </location>
</feature>
<feature type="region of interest" description="Disordered" evidence="1">
    <location>
        <begin position="1"/>
        <end position="47"/>
    </location>
</feature>
<dbReference type="GO" id="GO:0007165">
    <property type="term" value="P:signal transduction"/>
    <property type="evidence" value="ECO:0007669"/>
    <property type="project" value="InterPro"/>
</dbReference>
<dbReference type="PANTHER" id="PTHR22617:SF23">
    <property type="entry name" value="CHEMOTAXIS PROTEIN CHEW"/>
    <property type="match status" value="1"/>
</dbReference>
<dbReference type="Gene3D" id="2.30.30.40">
    <property type="entry name" value="SH3 Domains"/>
    <property type="match status" value="1"/>
</dbReference>
<dbReference type="Pfam" id="PF01584">
    <property type="entry name" value="CheW"/>
    <property type="match status" value="1"/>
</dbReference>
<dbReference type="SMART" id="SM00260">
    <property type="entry name" value="CheW"/>
    <property type="match status" value="1"/>
</dbReference>
<dbReference type="AlphaFoldDB" id="A0A1Y6CE05"/>
<proteinExistence type="predicted"/>
<evidence type="ECO:0000313" key="4">
    <source>
        <dbReference type="Proteomes" id="UP000192907"/>
    </source>
</evidence>
<dbReference type="GO" id="GO:0005829">
    <property type="term" value="C:cytosol"/>
    <property type="evidence" value="ECO:0007669"/>
    <property type="project" value="TreeGrafter"/>
</dbReference>
<dbReference type="PROSITE" id="PS50851">
    <property type="entry name" value="CHEW"/>
    <property type="match status" value="1"/>
</dbReference>
<reference evidence="4" key="1">
    <citation type="submission" date="2017-04" db="EMBL/GenBank/DDBJ databases">
        <authorList>
            <person name="Varghese N."/>
            <person name="Submissions S."/>
        </authorList>
    </citation>
    <scope>NUCLEOTIDE SEQUENCE [LARGE SCALE GENOMIC DNA]</scope>
    <source>
        <strain evidence="4">RKEM611</strain>
    </source>
</reference>
<evidence type="ECO:0000313" key="3">
    <source>
        <dbReference type="EMBL" id="SMF49202.1"/>
    </source>
</evidence>
<protein>
    <submittedName>
        <fullName evidence="3">Purine-binding chemotaxis protein CheW</fullName>
    </submittedName>
</protein>
<feature type="domain" description="CheW-like" evidence="2">
    <location>
        <begin position="52"/>
        <end position="192"/>
    </location>
</feature>
<gene>
    <name evidence="3" type="ORF">SAMN06296036_11554</name>
</gene>
<keyword evidence="4" id="KW-1185">Reference proteome</keyword>
<dbReference type="GO" id="GO:0006935">
    <property type="term" value="P:chemotaxis"/>
    <property type="evidence" value="ECO:0007669"/>
    <property type="project" value="InterPro"/>
</dbReference>
<evidence type="ECO:0000259" key="2">
    <source>
        <dbReference type="PROSITE" id="PS50851"/>
    </source>
</evidence>
<dbReference type="OrthoDB" id="9790406at2"/>
<dbReference type="InterPro" id="IPR036061">
    <property type="entry name" value="CheW-like_dom_sf"/>
</dbReference>
<organism evidence="3 4">
    <name type="scientific">Pseudobacteriovorax antillogorgiicola</name>
    <dbReference type="NCBI Taxonomy" id="1513793"/>
    <lineage>
        <taxon>Bacteria</taxon>
        <taxon>Pseudomonadati</taxon>
        <taxon>Bdellovibrionota</taxon>
        <taxon>Oligoflexia</taxon>
        <taxon>Oligoflexales</taxon>
        <taxon>Pseudobacteriovoracaceae</taxon>
        <taxon>Pseudobacteriovorax</taxon>
    </lineage>
</organism>
<sequence>MADSNRFGFFDESPTTEAPKPTSPPPAQTAAPAQTSESSSTGPAPLDDYDGVKPYLVFSLGGTSYATPLLAAREVIEVPAFRAIPNTKDYFLGIANLRGEVVGLIDLRAMLGLATERSQRNSVIIYESESGPLGAMIDEVRGVVNLEQAMITTDVSIKTSVPQKYLQGIGQLPGDELVVVLDLKHILDEDDLLTIRGGELQTA</sequence>
<dbReference type="Proteomes" id="UP000192907">
    <property type="component" value="Unassembled WGS sequence"/>
</dbReference>
<dbReference type="InterPro" id="IPR002545">
    <property type="entry name" value="CheW-lke_dom"/>
</dbReference>
<dbReference type="SUPFAM" id="SSF50341">
    <property type="entry name" value="CheW-like"/>
    <property type="match status" value="1"/>
</dbReference>
<dbReference type="InterPro" id="IPR039315">
    <property type="entry name" value="CheW"/>
</dbReference>
<evidence type="ECO:0000256" key="1">
    <source>
        <dbReference type="SAM" id="MobiDB-lite"/>
    </source>
</evidence>
<dbReference type="RefSeq" id="WP_132319700.1">
    <property type="nucleotide sequence ID" value="NZ_FWZT01000015.1"/>
</dbReference>
<accession>A0A1Y6CE05</accession>
<dbReference type="EMBL" id="FWZT01000015">
    <property type="protein sequence ID" value="SMF49202.1"/>
    <property type="molecule type" value="Genomic_DNA"/>
</dbReference>
<dbReference type="Gene3D" id="2.40.50.180">
    <property type="entry name" value="CheA-289, Domain 4"/>
    <property type="match status" value="1"/>
</dbReference>
<dbReference type="STRING" id="1513793.SAMN06296036_11554"/>